<sequence>MPSHSEVCRAPSGIPAPLWESYGTVDLSHNFNDSTIYWDDDGYYRLNVTIYNSTREGWFQEDIIENVIHGGTHLDSPVHFYKDGWDATQIPLERLLFLPVARVDVRDKVALNSEYLLSTDDILNWEERHGRLPSGCLFVVHTGQSKHWPNRTAYMGIDANGEKHFPAMTPESASFLATERSVFGVGIDTPSVDAATVDTAHRAVSEANIFILENLVRLEQGPSPLPLKLLSKWEGEVDSMGKDEKVVLCLASSSSIKRCGGPFVPPEKIVDISYSFNNRTVFWEDDVKFRLNVTRTGSTTEDWYQADHFLLPMRGGTYMDAPIHFAPGKWSASQIPLERQLFLPIVLVDVERQASEQAAYQLSVDDLEHWEEQHGRIPNGALVVARTGRSKVT</sequence>
<proteinExistence type="inferred from homology"/>
<organism evidence="2 3">
    <name type="scientific">Amblyomma americanum</name>
    <name type="common">Lone star tick</name>
    <dbReference type="NCBI Taxonomy" id="6943"/>
    <lineage>
        <taxon>Eukaryota</taxon>
        <taxon>Metazoa</taxon>
        <taxon>Ecdysozoa</taxon>
        <taxon>Arthropoda</taxon>
        <taxon>Chelicerata</taxon>
        <taxon>Arachnida</taxon>
        <taxon>Acari</taxon>
        <taxon>Parasitiformes</taxon>
        <taxon>Ixodida</taxon>
        <taxon>Ixodoidea</taxon>
        <taxon>Ixodidae</taxon>
        <taxon>Amblyomminae</taxon>
        <taxon>Amblyomma</taxon>
    </lineage>
</organism>
<dbReference type="InterPro" id="IPR007325">
    <property type="entry name" value="KFase/CYL"/>
</dbReference>
<gene>
    <name evidence="2" type="ORF">V5799_026063</name>
</gene>
<comment type="caution">
    <text evidence="2">The sequence shown here is derived from an EMBL/GenBank/DDBJ whole genome shotgun (WGS) entry which is preliminary data.</text>
</comment>
<keyword evidence="3" id="KW-1185">Reference proteome</keyword>
<dbReference type="Gene3D" id="3.50.30.50">
    <property type="entry name" value="Putative cyclase"/>
    <property type="match status" value="2"/>
</dbReference>
<protein>
    <submittedName>
        <fullName evidence="2">Uncharacterized protein</fullName>
    </submittedName>
</protein>
<dbReference type="SUPFAM" id="SSF102198">
    <property type="entry name" value="Putative cyclase"/>
    <property type="match status" value="2"/>
</dbReference>
<evidence type="ECO:0000313" key="3">
    <source>
        <dbReference type="Proteomes" id="UP001321473"/>
    </source>
</evidence>
<dbReference type="Pfam" id="PF04199">
    <property type="entry name" value="Cyclase"/>
    <property type="match status" value="2"/>
</dbReference>
<dbReference type="GO" id="GO:0004061">
    <property type="term" value="F:arylformamidase activity"/>
    <property type="evidence" value="ECO:0007669"/>
    <property type="project" value="InterPro"/>
</dbReference>
<accession>A0AAQ4DJN0</accession>
<dbReference type="EMBL" id="JARKHS020029894">
    <property type="protein sequence ID" value="KAK8762670.1"/>
    <property type="molecule type" value="Genomic_DNA"/>
</dbReference>
<evidence type="ECO:0000256" key="1">
    <source>
        <dbReference type="ARBA" id="ARBA00007865"/>
    </source>
</evidence>
<dbReference type="Proteomes" id="UP001321473">
    <property type="component" value="Unassembled WGS sequence"/>
</dbReference>
<comment type="similarity">
    <text evidence="1">Belongs to the Cyclase 1 superfamily.</text>
</comment>
<dbReference type="PANTHER" id="PTHR43564">
    <property type="entry name" value="KYNURENINE FORMAMIDASE-LIKE PROTEIN"/>
    <property type="match status" value="1"/>
</dbReference>
<name>A0AAQ4DJN0_AMBAM</name>
<dbReference type="GO" id="GO:0019441">
    <property type="term" value="P:L-tryptophan catabolic process to kynurenine"/>
    <property type="evidence" value="ECO:0007669"/>
    <property type="project" value="InterPro"/>
</dbReference>
<dbReference type="AlphaFoldDB" id="A0AAQ4DJN0"/>
<reference evidence="2 3" key="1">
    <citation type="journal article" date="2023" name="Arcadia Sci">
        <title>De novo assembly of a long-read Amblyomma americanum tick genome.</title>
        <authorList>
            <person name="Chou S."/>
            <person name="Poskanzer K.E."/>
            <person name="Rollins M."/>
            <person name="Thuy-Boun P.S."/>
        </authorList>
    </citation>
    <scope>NUCLEOTIDE SEQUENCE [LARGE SCALE GENOMIC DNA]</scope>
    <source>
        <strain evidence="2">F_SG_1</strain>
        <tissue evidence="2">Salivary glands</tissue>
    </source>
</reference>
<dbReference type="PANTHER" id="PTHR43564:SF2">
    <property type="entry name" value="BLR6059 PROTEIN"/>
    <property type="match status" value="1"/>
</dbReference>
<dbReference type="InterPro" id="IPR037175">
    <property type="entry name" value="KFase_sf"/>
</dbReference>
<evidence type="ECO:0000313" key="2">
    <source>
        <dbReference type="EMBL" id="KAK8762670.1"/>
    </source>
</evidence>